<dbReference type="GO" id="GO:0005524">
    <property type="term" value="F:ATP binding"/>
    <property type="evidence" value="ECO:0007669"/>
    <property type="project" value="UniProtKB-KW"/>
</dbReference>
<dbReference type="CDD" id="cd03230">
    <property type="entry name" value="ABC_DR_subfamily_A"/>
    <property type="match status" value="1"/>
</dbReference>
<dbReference type="PANTHER" id="PTHR43335:SF3">
    <property type="entry name" value="ABC TRANSPORTER"/>
    <property type="match status" value="1"/>
</dbReference>
<dbReference type="SMART" id="SM00382">
    <property type="entry name" value="AAA"/>
    <property type="match status" value="1"/>
</dbReference>
<dbReference type="GO" id="GO:0016887">
    <property type="term" value="F:ATP hydrolysis activity"/>
    <property type="evidence" value="ECO:0007669"/>
    <property type="project" value="InterPro"/>
</dbReference>
<sequence length="340" mass="37026">MNAKASPKKSGEKPVLDIKNLTKRYGSFTALNDLTLSLDAGQILGVIGPNGAGKTTTIKILVGLSRPTSGTATIDGVDCVEDAREMKRLVGYMPDKFGSYDNMRVSEYLDFFGAAFGMSTAQRASRIKDVMQMTNTEYMKDRFVESLSHGMQQRVGLARTLLHDPKVLILDEPVNGLDPQSRIEMRDLLIELAGQGKTLMVTSHILPELARICQQVAIITNGTLRAFGTVEDIGSLVSQQRTVEAHLLKAEDVKSAAKVIRASIEDGAEVVEARAESIVRFRTASTEEQLAKMLVKLFKAGVFVSQFREVQTDLEEAFMSFTSTPPSSSTKSPAGVTSDV</sequence>
<dbReference type="RefSeq" id="WP_146371864.1">
    <property type="nucleotide sequence ID" value="NZ_SJPP01000001.1"/>
</dbReference>
<organism evidence="6 7">
    <name type="scientific">Symmachiella macrocystis</name>
    <dbReference type="NCBI Taxonomy" id="2527985"/>
    <lineage>
        <taxon>Bacteria</taxon>
        <taxon>Pseudomonadati</taxon>
        <taxon>Planctomycetota</taxon>
        <taxon>Planctomycetia</taxon>
        <taxon>Planctomycetales</taxon>
        <taxon>Planctomycetaceae</taxon>
        <taxon>Symmachiella</taxon>
    </lineage>
</organism>
<dbReference type="InterPro" id="IPR027417">
    <property type="entry name" value="P-loop_NTPase"/>
</dbReference>
<dbReference type="InterPro" id="IPR017871">
    <property type="entry name" value="ABC_transporter-like_CS"/>
</dbReference>
<reference evidence="6 7" key="1">
    <citation type="submission" date="2019-02" db="EMBL/GenBank/DDBJ databases">
        <title>Deep-cultivation of Planctomycetes and their phenomic and genomic characterization uncovers novel biology.</title>
        <authorList>
            <person name="Wiegand S."/>
            <person name="Jogler M."/>
            <person name="Boedeker C."/>
            <person name="Pinto D."/>
            <person name="Vollmers J."/>
            <person name="Rivas-Marin E."/>
            <person name="Kohn T."/>
            <person name="Peeters S.H."/>
            <person name="Heuer A."/>
            <person name="Rast P."/>
            <person name="Oberbeckmann S."/>
            <person name="Bunk B."/>
            <person name="Jeske O."/>
            <person name="Meyerdierks A."/>
            <person name="Storesund J.E."/>
            <person name="Kallscheuer N."/>
            <person name="Luecker S."/>
            <person name="Lage O.M."/>
            <person name="Pohl T."/>
            <person name="Merkel B.J."/>
            <person name="Hornburger P."/>
            <person name="Mueller R.-W."/>
            <person name="Bruemmer F."/>
            <person name="Labrenz M."/>
            <person name="Spormann A.M."/>
            <person name="Op Den Camp H."/>
            <person name="Overmann J."/>
            <person name="Amann R."/>
            <person name="Jetten M.S.M."/>
            <person name="Mascher T."/>
            <person name="Medema M.H."/>
            <person name="Devos D.P."/>
            <person name="Kaster A.-K."/>
            <person name="Ovreas L."/>
            <person name="Rohde M."/>
            <person name="Galperin M.Y."/>
            <person name="Jogler C."/>
        </authorList>
    </citation>
    <scope>NUCLEOTIDE SEQUENCE [LARGE SCALE GENOMIC DNA]</scope>
    <source>
        <strain evidence="6 7">CA54</strain>
    </source>
</reference>
<protein>
    <submittedName>
        <fullName evidence="6">Putative ABC transporter ATP-binding protein YbhF</fullName>
    </submittedName>
</protein>
<comment type="similarity">
    <text evidence="1">Belongs to the ABC transporter superfamily.</text>
</comment>
<proteinExistence type="inferred from homology"/>
<comment type="caution">
    <text evidence="6">The sequence shown here is derived from an EMBL/GenBank/DDBJ whole genome shotgun (WGS) entry which is preliminary data.</text>
</comment>
<keyword evidence="4 6" id="KW-0067">ATP-binding</keyword>
<evidence type="ECO:0000256" key="2">
    <source>
        <dbReference type="ARBA" id="ARBA00022448"/>
    </source>
</evidence>
<dbReference type="Gene3D" id="3.40.50.300">
    <property type="entry name" value="P-loop containing nucleotide triphosphate hydrolases"/>
    <property type="match status" value="1"/>
</dbReference>
<name>A0A5C6BV69_9PLAN</name>
<evidence type="ECO:0000256" key="4">
    <source>
        <dbReference type="ARBA" id="ARBA00022840"/>
    </source>
</evidence>
<dbReference type="InterPro" id="IPR003439">
    <property type="entry name" value="ABC_transporter-like_ATP-bd"/>
</dbReference>
<feature type="domain" description="ABC transporter" evidence="5">
    <location>
        <begin position="16"/>
        <end position="246"/>
    </location>
</feature>
<dbReference type="AlphaFoldDB" id="A0A5C6BV69"/>
<evidence type="ECO:0000259" key="5">
    <source>
        <dbReference type="PROSITE" id="PS50893"/>
    </source>
</evidence>
<accession>A0A5C6BV69</accession>
<evidence type="ECO:0000313" key="7">
    <source>
        <dbReference type="Proteomes" id="UP000320735"/>
    </source>
</evidence>
<evidence type="ECO:0000256" key="3">
    <source>
        <dbReference type="ARBA" id="ARBA00022741"/>
    </source>
</evidence>
<dbReference type="PROSITE" id="PS50893">
    <property type="entry name" value="ABC_TRANSPORTER_2"/>
    <property type="match status" value="1"/>
</dbReference>
<keyword evidence="2" id="KW-0813">Transport</keyword>
<keyword evidence="3" id="KW-0547">Nucleotide-binding</keyword>
<dbReference type="PANTHER" id="PTHR43335">
    <property type="entry name" value="ABC TRANSPORTER, ATP-BINDING PROTEIN"/>
    <property type="match status" value="1"/>
</dbReference>
<dbReference type="Proteomes" id="UP000320735">
    <property type="component" value="Unassembled WGS sequence"/>
</dbReference>
<keyword evidence="7" id="KW-1185">Reference proteome</keyword>
<evidence type="ECO:0000313" key="6">
    <source>
        <dbReference type="EMBL" id="TWU14574.1"/>
    </source>
</evidence>
<dbReference type="OrthoDB" id="9795548at2"/>
<dbReference type="InterPro" id="IPR003593">
    <property type="entry name" value="AAA+_ATPase"/>
</dbReference>
<dbReference type="PROSITE" id="PS00211">
    <property type="entry name" value="ABC_TRANSPORTER_1"/>
    <property type="match status" value="1"/>
</dbReference>
<dbReference type="Pfam" id="PF00005">
    <property type="entry name" value="ABC_tran"/>
    <property type="match status" value="1"/>
</dbReference>
<gene>
    <name evidence="6" type="primary">ybhF_4</name>
    <name evidence="6" type="ORF">CA54_34430</name>
</gene>
<dbReference type="EMBL" id="SJPP01000001">
    <property type="protein sequence ID" value="TWU14574.1"/>
    <property type="molecule type" value="Genomic_DNA"/>
</dbReference>
<dbReference type="SUPFAM" id="SSF52540">
    <property type="entry name" value="P-loop containing nucleoside triphosphate hydrolases"/>
    <property type="match status" value="1"/>
</dbReference>
<evidence type="ECO:0000256" key="1">
    <source>
        <dbReference type="ARBA" id="ARBA00005417"/>
    </source>
</evidence>